<organism evidence="2 3">
    <name type="scientific">Armillaria borealis</name>
    <dbReference type="NCBI Taxonomy" id="47425"/>
    <lineage>
        <taxon>Eukaryota</taxon>
        <taxon>Fungi</taxon>
        <taxon>Dikarya</taxon>
        <taxon>Basidiomycota</taxon>
        <taxon>Agaricomycotina</taxon>
        <taxon>Agaricomycetes</taxon>
        <taxon>Agaricomycetidae</taxon>
        <taxon>Agaricales</taxon>
        <taxon>Marasmiineae</taxon>
        <taxon>Physalacriaceae</taxon>
        <taxon>Armillaria</taxon>
    </lineage>
</organism>
<evidence type="ECO:0000313" key="2">
    <source>
        <dbReference type="EMBL" id="KAK0432289.1"/>
    </source>
</evidence>
<reference evidence="2" key="1">
    <citation type="submission" date="2023-06" db="EMBL/GenBank/DDBJ databases">
        <authorList>
            <consortium name="Lawrence Berkeley National Laboratory"/>
            <person name="Ahrendt S."/>
            <person name="Sahu N."/>
            <person name="Indic B."/>
            <person name="Wong-Bajracharya J."/>
            <person name="Merenyi Z."/>
            <person name="Ke H.-M."/>
            <person name="Monk M."/>
            <person name="Kocsube S."/>
            <person name="Drula E."/>
            <person name="Lipzen A."/>
            <person name="Balint B."/>
            <person name="Henrissat B."/>
            <person name="Andreopoulos B."/>
            <person name="Martin F.M."/>
            <person name="Harder C.B."/>
            <person name="Rigling D."/>
            <person name="Ford K.L."/>
            <person name="Foster G.D."/>
            <person name="Pangilinan J."/>
            <person name="Papanicolaou A."/>
            <person name="Barry K."/>
            <person name="LaButti K."/>
            <person name="Viragh M."/>
            <person name="Koriabine M."/>
            <person name="Yan M."/>
            <person name="Riley R."/>
            <person name="Champramary S."/>
            <person name="Plett K.L."/>
            <person name="Tsai I.J."/>
            <person name="Slot J."/>
            <person name="Sipos G."/>
            <person name="Plett J."/>
            <person name="Nagy L.G."/>
            <person name="Grigoriev I.V."/>
        </authorList>
    </citation>
    <scope>NUCLEOTIDE SEQUENCE</scope>
    <source>
        <strain evidence="2">FPL87.14</strain>
    </source>
</reference>
<protein>
    <submittedName>
        <fullName evidence="2">Uncharacterized protein</fullName>
    </submittedName>
</protein>
<dbReference type="AlphaFoldDB" id="A0AA39MFY0"/>
<keyword evidence="3" id="KW-1185">Reference proteome</keyword>
<evidence type="ECO:0000313" key="3">
    <source>
        <dbReference type="Proteomes" id="UP001175226"/>
    </source>
</evidence>
<feature type="region of interest" description="Disordered" evidence="1">
    <location>
        <begin position="304"/>
        <end position="325"/>
    </location>
</feature>
<proteinExistence type="predicted"/>
<dbReference type="Gene3D" id="1.10.150.50">
    <property type="entry name" value="Transcription Factor, Ets-1"/>
    <property type="match status" value="1"/>
</dbReference>
<accession>A0AA39MFY0</accession>
<dbReference type="InterPro" id="IPR013761">
    <property type="entry name" value="SAM/pointed_sf"/>
</dbReference>
<feature type="compositionally biased region" description="Polar residues" evidence="1">
    <location>
        <begin position="243"/>
        <end position="274"/>
    </location>
</feature>
<dbReference type="EMBL" id="JAUEPT010000097">
    <property type="protein sequence ID" value="KAK0432289.1"/>
    <property type="molecule type" value="Genomic_DNA"/>
</dbReference>
<sequence>MFNSFLFALTTMARVPDSNLEDTNTVVPAPPSHCSPLCVRFTFYSTVTTGKKKTEKKDLKVKELSFTFSATQDNYVDLLNTILNKYGITNRKATLKKVFRIKIQIPPAKQAEVCDIEDFSEYQEATSKIIEQKSHRNHTVFVDMKDVEKSLKKRNASNNNEESDDEEEEGPGYDEDDDDANGETKRALGCFRIILERRWKNDHDGGFTFIDPLTGGSMALTPQAMKEWARAMYDGNAKVSEPPHTQTFDPLYCQSSITPHGNQGRSVSNAQTEQSLDSDNNNNNSLTVLSNVLNTITTIARGSSTLSPKARSPIVSPATPPVNTPTKLRRFLTHAEEKLGVTNARAYEEQLSQEGLGPDILDSVDSQDLRRMGFTTGDVIRLKKGAPLWWNGPEAKRKATDNGITPSAGPPMKKVRFEKRYLDGSGACTLFGPCLECVDDPLDLPENPDYAWFYLCEARNAFVPVPNGFTPVIDGEEF</sequence>
<dbReference type="Proteomes" id="UP001175226">
    <property type="component" value="Unassembled WGS sequence"/>
</dbReference>
<name>A0AA39MFY0_9AGAR</name>
<comment type="caution">
    <text evidence="2">The sequence shown here is derived from an EMBL/GenBank/DDBJ whole genome shotgun (WGS) entry which is preliminary data.</text>
</comment>
<evidence type="ECO:0000256" key="1">
    <source>
        <dbReference type="SAM" id="MobiDB-lite"/>
    </source>
</evidence>
<gene>
    <name evidence="2" type="ORF">EV421DRAFT_2064045</name>
</gene>
<feature type="region of interest" description="Disordered" evidence="1">
    <location>
        <begin position="241"/>
        <end position="283"/>
    </location>
</feature>
<feature type="region of interest" description="Disordered" evidence="1">
    <location>
        <begin position="151"/>
        <end position="182"/>
    </location>
</feature>
<feature type="compositionally biased region" description="Acidic residues" evidence="1">
    <location>
        <begin position="161"/>
        <end position="181"/>
    </location>
</feature>